<keyword evidence="10" id="KW-1185">Reference proteome</keyword>
<keyword evidence="4 5" id="KW-0326">Glycosidase</keyword>
<dbReference type="InterPro" id="IPR038417">
    <property type="entry name" value="Alpga-gal_N_sf"/>
</dbReference>
<dbReference type="Pfam" id="PF16875">
    <property type="entry name" value="Glyco_hydro_36N"/>
    <property type="match status" value="1"/>
</dbReference>
<dbReference type="Gene3D" id="3.20.20.70">
    <property type="entry name" value="Aldolase class I"/>
    <property type="match status" value="1"/>
</dbReference>
<dbReference type="Pfam" id="PF02065">
    <property type="entry name" value="Melibiase"/>
    <property type="match status" value="1"/>
</dbReference>
<reference evidence="9 10" key="1">
    <citation type="submission" date="2020-07" db="EMBL/GenBank/DDBJ databases">
        <title>Sequencing the genomes of 1000 actinobacteria strains.</title>
        <authorList>
            <person name="Klenk H.-P."/>
        </authorList>
    </citation>
    <scope>NUCLEOTIDE SEQUENCE [LARGE SCALE GENOMIC DNA]</scope>
    <source>
        <strain evidence="9 10">DSM 8598</strain>
    </source>
</reference>
<dbReference type="InterPro" id="IPR050985">
    <property type="entry name" value="Alpha-glycosidase_related"/>
</dbReference>
<sequence length="723" mass="78588">MSHSVVHLTSAGVSLLLRIHPTGLPEVTHWGRELGELTPDELQIACVVGEQVPATSGPDARLALTIVPAHGDGWFGRPGVVGGRDGGAWSPRFTVVETALGDRTIAPGDTISSGAGRLAIRARDDWAALELELGIEMEASGIVTMQAAIRNTSVDPYRLDALRLVLPVPTYASEGLDFTGRWGNERWPQRFTVGHGVHSRESRRGRTGFDAALLLCAGTPGFTFRHGEVWSMHVGFSGNHEHYLERTSSAAVLGGGELLLPGEVVLATGEEYRSPLVYASYGTGLDGVAARHHASLRARPHHPRSPRPVTLNVWEAVYFDHDFDKLARLAAIAADLGVERFVLDDGWFLGRRDDRAGLGDWIHDPAVWPNGLDPLVSLVTDLGLQFGIWVEPEMVNLDSDVARAHPDWIMRARDTLPIEGRNQQLLDLTNPAAYEYLRDHLSTLLSDSRIGYLKWDHNRDLVEAGSGRDLTPAVHRQTLATYRLMDELRAAHPGLEIESCSSGGGRVDRGVIEHTDRVWASDNMDPLDRMRIMTGTGLLLPPELIGSHVASPTSHTTGRTHSLPFRAAVALIGHLGVEWDLTTASREELAELRGWIERYVGLRQLLHTGEVVNGDRAGQDAVVRGVVAADGSAAFYTIIAAEHGPDSTLRLRLPGLDASSRYRVRAEMPGMTEVELAEVDGIGAYGLFSPVPIALPGGILMTSGVEIPALRPETAVLVHLERE</sequence>
<dbReference type="PIRSF" id="PIRSF005536">
    <property type="entry name" value="Agal"/>
    <property type="match status" value="1"/>
</dbReference>
<dbReference type="EC" id="3.2.1.22" evidence="2 5"/>
<dbReference type="FunFam" id="3.20.20.70:FF:000118">
    <property type="entry name" value="Alpha-galactosidase"/>
    <property type="match status" value="1"/>
</dbReference>
<dbReference type="EMBL" id="JACCFI010000001">
    <property type="protein sequence ID" value="NYG19652.1"/>
    <property type="molecule type" value="Genomic_DNA"/>
</dbReference>
<keyword evidence="3 5" id="KW-0378">Hydrolase</keyword>
<dbReference type="Proteomes" id="UP000549066">
    <property type="component" value="Unassembled WGS sequence"/>
</dbReference>
<evidence type="ECO:0000256" key="7">
    <source>
        <dbReference type="PIRSR" id="PIRSR005536-2"/>
    </source>
</evidence>
<dbReference type="GO" id="GO:0004557">
    <property type="term" value="F:alpha-galactosidase activity"/>
    <property type="evidence" value="ECO:0007669"/>
    <property type="project" value="UniProtKB-UniRule"/>
</dbReference>
<proteinExistence type="inferred from homology"/>
<dbReference type="InterPro" id="IPR002252">
    <property type="entry name" value="Glyco_hydro_36"/>
</dbReference>
<feature type="binding site" evidence="7">
    <location>
        <begin position="454"/>
        <end position="458"/>
    </location>
    <ligand>
        <name>substrate</name>
    </ligand>
</feature>
<evidence type="ECO:0000256" key="1">
    <source>
        <dbReference type="ARBA" id="ARBA00001255"/>
    </source>
</evidence>
<comment type="catalytic activity">
    <reaction evidence="1 5">
        <text>Hydrolysis of terminal, non-reducing alpha-D-galactose residues in alpha-D-galactosides, including galactose oligosaccharides, galactomannans and galactolipids.</text>
        <dbReference type="EC" id="3.2.1.22"/>
    </reaction>
</comment>
<dbReference type="AlphaFoldDB" id="A0A852WNF8"/>
<evidence type="ECO:0000256" key="2">
    <source>
        <dbReference type="ARBA" id="ARBA00012755"/>
    </source>
</evidence>
<evidence type="ECO:0000256" key="6">
    <source>
        <dbReference type="PIRSR" id="PIRSR005536-1"/>
    </source>
</evidence>
<dbReference type="InterPro" id="IPR013785">
    <property type="entry name" value="Aldolase_TIM"/>
</dbReference>
<dbReference type="PROSITE" id="PS00512">
    <property type="entry name" value="ALPHA_GALACTOSIDASE"/>
    <property type="match status" value="1"/>
</dbReference>
<feature type="binding site" evidence="7">
    <location>
        <position position="421"/>
    </location>
    <ligand>
        <name>substrate</name>
    </ligand>
</feature>
<dbReference type="PRINTS" id="PR00743">
    <property type="entry name" value="GLHYDRLASE36"/>
</dbReference>
<dbReference type="CDD" id="cd14791">
    <property type="entry name" value="GH36"/>
    <property type="match status" value="1"/>
</dbReference>
<evidence type="ECO:0000313" key="10">
    <source>
        <dbReference type="Proteomes" id="UP000549066"/>
    </source>
</evidence>
<dbReference type="RefSeq" id="WP_179549901.1">
    <property type="nucleotide sequence ID" value="NZ_JACCFI010000001.1"/>
</dbReference>
<name>A0A852WNF8_9MICO</name>
<dbReference type="PANTHER" id="PTHR43053">
    <property type="entry name" value="GLYCOSIDASE FAMILY 31"/>
    <property type="match status" value="1"/>
</dbReference>
<feature type="active site" description="Nucleophile" evidence="6">
    <location>
        <position position="456"/>
    </location>
</feature>
<dbReference type="InterPro" id="IPR017853">
    <property type="entry name" value="GH"/>
</dbReference>
<evidence type="ECO:0000259" key="8">
    <source>
        <dbReference type="Pfam" id="PF16875"/>
    </source>
</evidence>
<dbReference type="InterPro" id="IPR000111">
    <property type="entry name" value="Glyco_hydro_27/36_CS"/>
</dbReference>
<feature type="binding site" evidence="7">
    <location>
        <position position="522"/>
    </location>
    <ligand>
        <name>substrate</name>
    </ligand>
</feature>
<dbReference type="PANTHER" id="PTHR43053:SF3">
    <property type="entry name" value="ALPHA-GALACTOSIDASE C-RELATED"/>
    <property type="match status" value="1"/>
</dbReference>
<evidence type="ECO:0000256" key="4">
    <source>
        <dbReference type="ARBA" id="ARBA00023295"/>
    </source>
</evidence>
<comment type="caution">
    <text evidence="9">The sequence shown here is derived from an EMBL/GenBank/DDBJ whole genome shotgun (WGS) entry which is preliminary data.</text>
</comment>
<evidence type="ECO:0000256" key="3">
    <source>
        <dbReference type="ARBA" id="ARBA00022801"/>
    </source>
</evidence>
<feature type="domain" description="Glycosyl hydrolase family 36 N-terminal" evidence="8">
    <location>
        <begin position="23"/>
        <end position="266"/>
    </location>
</feature>
<organism evidence="9 10">
    <name type="scientific">Agromyces hippuratus</name>
    <dbReference type="NCBI Taxonomy" id="286438"/>
    <lineage>
        <taxon>Bacteria</taxon>
        <taxon>Bacillati</taxon>
        <taxon>Actinomycetota</taxon>
        <taxon>Actinomycetes</taxon>
        <taxon>Micrococcales</taxon>
        <taxon>Microbacteriaceae</taxon>
        <taxon>Agromyces</taxon>
    </lineage>
</organism>
<evidence type="ECO:0000256" key="5">
    <source>
        <dbReference type="PIRNR" id="PIRNR005536"/>
    </source>
</evidence>
<dbReference type="InterPro" id="IPR031704">
    <property type="entry name" value="Glyco_hydro_36_N"/>
</dbReference>
<dbReference type="SUPFAM" id="SSF51445">
    <property type="entry name" value="(Trans)glycosidases"/>
    <property type="match status" value="1"/>
</dbReference>
<feature type="binding site" evidence="7">
    <location>
        <begin position="344"/>
        <end position="345"/>
    </location>
    <ligand>
        <name>substrate</name>
    </ligand>
</feature>
<comment type="similarity">
    <text evidence="5">Belongs to the glycosyl hydrolase.</text>
</comment>
<evidence type="ECO:0000313" key="9">
    <source>
        <dbReference type="EMBL" id="NYG19652.1"/>
    </source>
</evidence>
<protein>
    <recommendedName>
        <fullName evidence="2 5">Alpha-galactosidase</fullName>
        <ecNumber evidence="2 5">3.2.1.22</ecNumber>
    </recommendedName>
</protein>
<accession>A0A852WNF8</accession>
<feature type="active site" description="Proton donor" evidence="6">
    <location>
        <position position="522"/>
    </location>
</feature>
<dbReference type="GO" id="GO:0016052">
    <property type="term" value="P:carbohydrate catabolic process"/>
    <property type="evidence" value="ECO:0007669"/>
    <property type="project" value="InterPro"/>
</dbReference>
<feature type="binding site" evidence="7">
    <location>
        <position position="182"/>
    </location>
    <ligand>
        <name>substrate</name>
    </ligand>
</feature>
<feature type="binding site" evidence="7">
    <location>
        <position position="500"/>
    </location>
    <ligand>
        <name>substrate</name>
    </ligand>
</feature>
<gene>
    <name evidence="9" type="ORF">BJY17_000399</name>
</gene>
<dbReference type="Gene3D" id="2.70.98.60">
    <property type="entry name" value="alpha-galactosidase from lactobacil brevis"/>
    <property type="match status" value="1"/>
</dbReference>